<protein>
    <submittedName>
        <fullName evidence="1">Fluoroquinolone resistance protein</fullName>
    </submittedName>
</protein>
<dbReference type="Proteomes" id="UP001549366">
    <property type="component" value="Unassembled WGS sequence"/>
</dbReference>
<dbReference type="InterPro" id="IPR052949">
    <property type="entry name" value="PA_immunity-related"/>
</dbReference>
<dbReference type="Pfam" id="PF13599">
    <property type="entry name" value="Pentapeptide_4"/>
    <property type="match status" value="2"/>
</dbReference>
<dbReference type="RefSeq" id="WP_354010017.1">
    <property type="nucleotide sequence ID" value="NZ_JBEWTA010000001.1"/>
</dbReference>
<organism evidence="1 2">
    <name type="scientific">Endozoicomonas lisbonensis</name>
    <dbReference type="NCBI Taxonomy" id="3120522"/>
    <lineage>
        <taxon>Bacteria</taxon>
        <taxon>Pseudomonadati</taxon>
        <taxon>Pseudomonadota</taxon>
        <taxon>Gammaproteobacteria</taxon>
        <taxon>Oceanospirillales</taxon>
        <taxon>Endozoicomonadaceae</taxon>
        <taxon>Endozoicomonas</taxon>
    </lineage>
</organism>
<dbReference type="PANTHER" id="PTHR42999">
    <property type="entry name" value="ANTIBIOTIC RESISTANCE PROTEIN MCBG"/>
    <property type="match status" value="1"/>
</dbReference>
<evidence type="ECO:0000313" key="1">
    <source>
        <dbReference type="EMBL" id="MET4755608.1"/>
    </source>
</evidence>
<dbReference type="PANTHER" id="PTHR42999:SF1">
    <property type="entry name" value="PENTAPEPTIDE REPEAT-CONTAINING PROTEIN"/>
    <property type="match status" value="1"/>
</dbReference>
<reference evidence="1 2" key="1">
    <citation type="submission" date="2024-06" db="EMBL/GenBank/DDBJ databases">
        <title>Genomic Encyclopedia of Type Strains, Phase V (KMG-V): Genome sequencing to study the core and pangenomes of soil and plant-associated prokaryotes.</title>
        <authorList>
            <person name="Whitman W."/>
        </authorList>
    </citation>
    <scope>NUCLEOTIDE SEQUENCE [LARGE SCALE GENOMIC DNA]</scope>
    <source>
        <strain evidence="1 2">NE40</strain>
    </source>
</reference>
<comment type="caution">
    <text evidence="1">The sequence shown here is derived from an EMBL/GenBank/DDBJ whole genome shotgun (WGS) entry which is preliminary data.</text>
</comment>
<dbReference type="SUPFAM" id="SSF141571">
    <property type="entry name" value="Pentapeptide repeat-like"/>
    <property type="match status" value="1"/>
</dbReference>
<keyword evidence="2" id="KW-1185">Reference proteome</keyword>
<dbReference type="InterPro" id="IPR001646">
    <property type="entry name" value="5peptide_repeat"/>
</dbReference>
<dbReference type="EMBL" id="JBEWTB010000002">
    <property type="protein sequence ID" value="MET4755608.1"/>
    <property type="molecule type" value="Genomic_DNA"/>
</dbReference>
<accession>A0ABV2SF88</accession>
<sequence>MSSRVCPAKSSNKATAHNKWFQFVPGLRPSTRPPSAAAEPGVMWQAQPISKIQLQIELRYYDMNSFKEGETEYYLVKFQDEDLKNKDIRYIEFDSCSFINCDLSESTFEKCKFIDCLFDKCNLSLVKINYSRFLDVSFTNSKVIGVDWAKATWSNICPSSPITFRKCIINDSSFFGLELPEIIIEECKAHDVDFREGSFRKGQFNYSDLTRSTFNNTNLTSASFLEASNYDIDINFNNVKKARFTRYEATRLLENLDIELVD</sequence>
<dbReference type="Gene3D" id="2.160.20.80">
    <property type="entry name" value="E3 ubiquitin-protein ligase SopA"/>
    <property type="match status" value="1"/>
</dbReference>
<proteinExistence type="predicted"/>
<evidence type="ECO:0000313" key="2">
    <source>
        <dbReference type="Proteomes" id="UP001549366"/>
    </source>
</evidence>
<name>A0ABV2SF88_9GAMM</name>
<gene>
    <name evidence="1" type="ORF">V5J35_000800</name>
</gene>